<evidence type="ECO:0000313" key="3">
    <source>
        <dbReference type="EMBL" id="ETW15553.1"/>
    </source>
</evidence>
<gene>
    <name evidence="3" type="ORF">PFFVO_05846</name>
</gene>
<dbReference type="Proteomes" id="UP000030690">
    <property type="component" value="Unassembled WGS sequence"/>
</dbReference>
<dbReference type="SMR" id="A0A024UXR7"/>
<evidence type="ECO:0000256" key="2">
    <source>
        <dbReference type="SAM" id="MobiDB-lite"/>
    </source>
</evidence>
<evidence type="ECO:0000313" key="4">
    <source>
        <dbReference type="Proteomes" id="UP000030690"/>
    </source>
</evidence>
<evidence type="ECO:0000256" key="1">
    <source>
        <dbReference type="SAM" id="Coils"/>
    </source>
</evidence>
<feature type="coiled-coil region" evidence="1">
    <location>
        <begin position="275"/>
        <end position="332"/>
    </location>
</feature>
<dbReference type="EMBL" id="KI925184">
    <property type="protein sequence ID" value="ETW15553.1"/>
    <property type="molecule type" value="Genomic_DNA"/>
</dbReference>
<organism evidence="3 4">
    <name type="scientific">Plasmodium falciparum Vietnam Oak-Knoll</name>
    <name type="common">FVO</name>
    <dbReference type="NCBI Taxonomy" id="1036723"/>
    <lineage>
        <taxon>Eukaryota</taxon>
        <taxon>Sar</taxon>
        <taxon>Alveolata</taxon>
        <taxon>Apicomplexa</taxon>
        <taxon>Aconoidasida</taxon>
        <taxon>Haemosporida</taxon>
        <taxon>Plasmodiidae</taxon>
        <taxon>Plasmodium</taxon>
        <taxon>Plasmodium (Laverania)</taxon>
    </lineage>
</organism>
<sequence>MNKLNFEKKKKNGNTSECEKSQDSDDEIMVVNRKIKSKIYLTPDKKKKNEVKNNHEVKKMYTNNTFQSNDNMHSKGTNIRSIKNLSSIHVHNKDYKLNKNVTSIIMDQKDKNDINRSSKKKHENKTAFESIMKKGINTLESNEKKVDIYEQNVETKENESSNNEIYISDDIKKEVHKNNHNNNYSRDDNINQNKSNNNKNYYTSYGEIIHDENVKCGQNNNTKDVNEQKKKNFYYNSETNKDDSYTLNHNISTIKDNNYINTQSSSLIKFDDFALEEINKELEKLIEEENDIQEKLIYLTDKELDITIKLKNIKHKKNIQEIENKKKEYQGEYLT</sequence>
<reference evidence="3 4" key="1">
    <citation type="submission" date="2013-02" db="EMBL/GenBank/DDBJ databases">
        <title>The Genome Annotation of Plasmodium falciparum Vietnam Oak-Knoll (FVO).</title>
        <authorList>
            <consortium name="The Broad Institute Genome Sequencing Platform"/>
            <consortium name="The Broad Institute Genome Sequencing Center for Infectious Disease"/>
            <person name="Neafsey D."/>
            <person name="Hoffman S."/>
            <person name="Volkman S."/>
            <person name="Rosenthal P."/>
            <person name="Walker B."/>
            <person name="Young S.K."/>
            <person name="Zeng Q."/>
            <person name="Gargeya S."/>
            <person name="Fitzgerald M."/>
            <person name="Haas B."/>
            <person name="Abouelleil A."/>
            <person name="Allen A.W."/>
            <person name="Alvarado L."/>
            <person name="Arachchi H.M."/>
            <person name="Berlin A.M."/>
            <person name="Chapman S.B."/>
            <person name="Gainer-Dewar J."/>
            <person name="Goldberg J."/>
            <person name="Griggs A."/>
            <person name="Gujja S."/>
            <person name="Hansen M."/>
            <person name="Howarth C."/>
            <person name="Imamovic A."/>
            <person name="Ireland A."/>
            <person name="Larimer J."/>
            <person name="McCowan C."/>
            <person name="Murphy C."/>
            <person name="Pearson M."/>
            <person name="Poon T.W."/>
            <person name="Priest M."/>
            <person name="Roberts A."/>
            <person name="Saif S."/>
            <person name="Shea T."/>
            <person name="Sisk P."/>
            <person name="Sykes S."/>
            <person name="Wortman J."/>
            <person name="Nusbaum C."/>
            <person name="Birren B."/>
        </authorList>
    </citation>
    <scope>NUCLEOTIDE SEQUENCE [LARGE SCALE GENOMIC DNA]</scope>
    <source>
        <strain evidence="4">Vietnam Oak-Knoll (FVO)</strain>
    </source>
</reference>
<feature type="region of interest" description="Disordered" evidence="2">
    <location>
        <begin position="1"/>
        <end position="25"/>
    </location>
</feature>
<accession>A0A024UXR7</accession>
<reference evidence="3 4" key="2">
    <citation type="submission" date="2013-02" db="EMBL/GenBank/DDBJ databases">
        <title>The Genome Sequence of Plasmodium falciparum Vietnam Oak-Knoll (FVO).</title>
        <authorList>
            <consortium name="The Broad Institute Genome Sequencing Platform"/>
            <consortium name="The Broad Institute Genome Sequencing Center for Infectious Disease"/>
            <person name="Neafsey D."/>
            <person name="Cheeseman I."/>
            <person name="Volkman S."/>
            <person name="Adams J."/>
            <person name="Walker B."/>
            <person name="Young S.K."/>
            <person name="Zeng Q."/>
            <person name="Gargeya S."/>
            <person name="Fitzgerald M."/>
            <person name="Haas B."/>
            <person name="Abouelleil A."/>
            <person name="Alvarado L."/>
            <person name="Arachchi H.M."/>
            <person name="Berlin A.M."/>
            <person name="Chapman S.B."/>
            <person name="Dewar J."/>
            <person name="Goldberg J."/>
            <person name="Griggs A."/>
            <person name="Gujja S."/>
            <person name="Hansen M."/>
            <person name="Howarth C."/>
            <person name="Imamovic A."/>
            <person name="Larimer J."/>
            <person name="McCowan C."/>
            <person name="Murphy C."/>
            <person name="Neiman D."/>
            <person name="Pearson M."/>
            <person name="Priest M."/>
            <person name="Roberts A."/>
            <person name="Saif S."/>
            <person name="Shea T."/>
            <person name="Sisk P."/>
            <person name="Sykes S."/>
            <person name="Wortman J."/>
            <person name="Nusbaum C."/>
            <person name="Birren B."/>
        </authorList>
    </citation>
    <scope>NUCLEOTIDE SEQUENCE [LARGE SCALE GENOMIC DNA]</scope>
    <source>
        <strain evidence="4">Vietnam Oak-Knoll (FVO)</strain>
    </source>
</reference>
<dbReference type="AlphaFoldDB" id="A0A024UXR7"/>
<proteinExistence type="predicted"/>
<dbReference type="OrthoDB" id="377842at2759"/>
<name>A0A024UXR7_PLAFA</name>
<keyword evidence="1" id="KW-0175">Coiled coil</keyword>
<protein>
    <submittedName>
        <fullName evidence="3">Uncharacterized protein</fullName>
    </submittedName>
</protein>